<dbReference type="PROSITE" id="PS00383">
    <property type="entry name" value="TYR_PHOSPHATASE_1"/>
    <property type="match status" value="1"/>
</dbReference>
<evidence type="ECO:0000256" key="8">
    <source>
        <dbReference type="SAM" id="MobiDB-lite"/>
    </source>
</evidence>
<protein>
    <recommendedName>
        <fullName evidence="2">protein-serine/threonine phosphatase</fullName>
        <ecNumber evidence="2">3.1.3.16</ecNumber>
    </recommendedName>
</protein>
<dbReference type="GO" id="GO:0033549">
    <property type="term" value="F:MAP kinase phosphatase activity"/>
    <property type="evidence" value="ECO:0007669"/>
    <property type="project" value="TreeGrafter"/>
</dbReference>
<dbReference type="GO" id="GO:0005737">
    <property type="term" value="C:cytoplasm"/>
    <property type="evidence" value="ECO:0007669"/>
    <property type="project" value="TreeGrafter"/>
</dbReference>
<feature type="domain" description="Tyrosine-protein phosphatase" evidence="9">
    <location>
        <begin position="44"/>
        <end position="198"/>
    </location>
</feature>
<dbReference type="InterPro" id="IPR000340">
    <property type="entry name" value="Dual-sp_phosphatase_cat-dom"/>
</dbReference>
<keyword evidence="3" id="KW-0378">Hydrolase</keyword>
<evidence type="ECO:0000313" key="11">
    <source>
        <dbReference type="Proteomes" id="UP000515146"/>
    </source>
</evidence>
<dbReference type="EC" id="3.1.3.16" evidence="2"/>
<accession>A0A6P6YGU0</accession>
<feature type="compositionally biased region" description="Low complexity" evidence="8">
    <location>
        <begin position="204"/>
        <end position="226"/>
    </location>
</feature>
<dbReference type="InParanoid" id="A0A6P6YGU0"/>
<dbReference type="InterPro" id="IPR020422">
    <property type="entry name" value="TYR_PHOSPHATASE_DUAL_dom"/>
</dbReference>
<dbReference type="Proteomes" id="UP000515146">
    <property type="component" value="Unplaced"/>
</dbReference>
<dbReference type="InterPro" id="IPR020405">
    <property type="entry name" value="Atypical_DUSP_subfamA"/>
</dbReference>
<dbReference type="PANTHER" id="PTHR45682">
    <property type="entry name" value="AGAP008228-PA"/>
    <property type="match status" value="1"/>
</dbReference>
<gene>
    <name evidence="12" type="primary">LOC113798401</name>
</gene>
<feature type="compositionally biased region" description="Low complexity" evidence="8">
    <location>
        <begin position="251"/>
        <end position="277"/>
    </location>
</feature>
<dbReference type="PROSITE" id="PS50054">
    <property type="entry name" value="TYR_PHOSPHATASE_DUAL"/>
    <property type="match status" value="1"/>
</dbReference>
<dbReference type="SMART" id="SM00195">
    <property type="entry name" value="DSPc"/>
    <property type="match status" value="1"/>
</dbReference>
<keyword evidence="4" id="KW-0904">Protein phosphatase</keyword>
<feature type="region of interest" description="Disordered" evidence="8">
    <location>
        <begin position="200"/>
        <end position="308"/>
    </location>
</feature>
<feature type="region of interest" description="Disordered" evidence="8">
    <location>
        <begin position="1"/>
        <end position="21"/>
    </location>
</feature>
<proteinExistence type="inferred from homology"/>
<comment type="similarity">
    <text evidence="1">Belongs to the protein-tyrosine phosphatase family. Non-receptor class dual specificity subfamily.</text>
</comment>
<feature type="active site" description="Phosphocysteine intermediate" evidence="7">
    <location>
        <position position="143"/>
    </location>
</feature>
<dbReference type="InterPro" id="IPR029021">
    <property type="entry name" value="Prot-tyrosine_phosphatase-like"/>
</dbReference>
<dbReference type="PROSITE" id="PS50056">
    <property type="entry name" value="TYR_PHOSPHATASE_2"/>
    <property type="match status" value="1"/>
</dbReference>
<dbReference type="PRINTS" id="PR01908">
    <property type="entry name" value="ADSPHPHTASE"/>
</dbReference>
<reference evidence="12" key="1">
    <citation type="submission" date="2025-08" db="UniProtKB">
        <authorList>
            <consortium name="RefSeq"/>
        </authorList>
    </citation>
    <scope>IDENTIFICATION</scope>
    <source>
        <strain evidence="12">Airmid</strain>
    </source>
</reference>
<evidence type="ECO:0000256" key="6">
    <source>
        <dbReference type="ARBA" id="ARBA00048336"/>
    </source>
</evidence>
<name>A0A6P6YGU0_DERPT</name>
<keyword evidence="11" id="KW-1185">Reference proteome</keyword>
<comment type="catalytic activity">
    <reaction evidence="5">
        <text>O-phospho-L-seryl-[protein] + H2O = L-seryl-[protein] + phosphate</text>
        <dbReference type="Rhea" id="RHEA:20629"/>
        <dbReference type="Rhea" id="RHEA-COMP:9863"/>
        <dbReference type="Rhea" id="RHEA-COMP:11604"/>
        <dbReference type="ChEBI" id="CHEBI:15377"/>
        <dbReference type="ChEBI" id="CHEBI:29999"/>
        <dbReference type="ChEBI" id="CHEBI:43474"/>
        <dbReference type="ChEBI" id="CHEBI:83421"/>
        <dbReference type="EC" id="3.1.3.16"/>
    </reaction>
</comment>
<dbReference type="OrthoDB" id="253091at2759"/>
<dbReference type="KEGG" id="dpte:113798401"/>
<dbReference type="Gene3D" id="3.90.190.10">
    <property type="entry name" value="Protein tyrosine phosphatase superfamily"/>
    <property type="match status" value="1"/>
</dbReference>
<evidence type="ECO:0000259" key="10">
    <source>
        <dbReference type="PROSITE" id="PS50056"/>
    </source>
</evidence>
<dbReference type="OMA" id="KMAMIND"/>
<feature type="domain" description="Tyrosine specific protein phosphatases" evidence="10">
    <location>
        <begin position="124"/>
        <end position="177"/>
    </location>
</feature>
<evidence type="ECO:0000313" key="12">
    <source>
        <dbReference type="RefSeq" id="XP_027204733.1"/>
    </source>
</evidence>
<dbReference type="SUPFAM" id="SSF52799">
    <property type="entry name" value="(Phosphotyrosine protein) phosphatases II"/>
    <property type="match status" value="1"/>
</dbReference>
<dbReference type="CDD" id="cd14515">
    <property type="entry name" value="DUSP3-like"/>
    <property type="match status" value="1"/>
</dbReference>
<evidence type="ECO:0000256" key="7">
    <source>
        <dbReference type="PIRSR" id="PIRSR620405-1"/>
    </source>
</evidence>
<dbReference type="RefSeq" id="XP_027204733.1">
    <property type="nucleotide sequence ID" value="XM_027348932.1"/>
</dbReference>
<dbReference type="GO" id="GO:0008138">
    <property type="term" value="F:protein tyrosine/serine/threonine phosphatase activity"/>
    <property type="evidence" value="ECO:0007669"/>
    <property type="project" value="InterPro"/>
</dbReference>
<dbReference type="GO" id="GO:0004722">
    <property type="term" value="F:protein serine/threonine phosphatase activity"/>
    <property type="evidence" value="ECO:0007669"/>
    <property type="project" value="UniProtKB-EC"/>
</dbReference>
<comment type="catalytic activity">
    <reaction evidence="6">
        <text>O-phospho-L-threonyl-[protein] + H2O = L-threonyl-[protein] + phosphate</text>
        <dbReference type="Rhea" id="RHEA:47004"/>
        <dbReference type="Rhea" id="RHEA-COMP:11060"/>
        <dbReference type="Rhea" id="RHEA-COMP:11605"/>
        <dbReference type="ChEBI" id="CHEBI:15377"/>
        <dbReference type="ChEBI" id="CHEBI:30013"/>
        <dbReference type="ChEBI" id="CHEBI:43474"/>
        <dbReference type="ChEBI" id="CHEBI:61977"/>
        <dbReference type="EC" id="3.1.3.16"/>
    </reaction>
</comment>
<evidence type="ECO:0000256" key="2">
    <source>
        <dbReference type="ARBA" id="ARBA00013081"/>
    </source>
</evidence>
<dbReference type="InterPro" id="IPR000387">
    <property type="entry name" value="Tyr_Pase_dom"/>
</dbReference>
<dbReference type="PRINTS" id="PR01909">
    <property type="entry name" value="ADSPHPHTASEA"/>
</dbReference>
<dbReference type="PANTHER" id="PTHR45682:SF1">
    <property type="entry name" value="DUAL SPECIFICITY PROTEIN PHOSPHATASE 3"/>
    <property type="match status" value="1"/>
</dbReference>
<evidence type="ECO:0000256" key="5">
    <source>
        <dbReference type="ARBA" id="ARBA00047761"/>
    </source>
</evidence>
<evidence type="ECO:0000256" key="1">
    <source>
        <dbReference type="ARBA" id="ARBA00008601"/>
    </source>
</evidence>
<organism evidence="11 12">
    <name type="scientific">Dermatophagoides pteronyssinus</name>
    <name type="common">European house dust mite</name>
    <dbReference type="NCBI Taxonomy" id="6956"/>
    <lineage>
        <taxon>Eukaryota</taxon>
        <taxon>Metazoa</taxon>
        <taxon>Ecdysozoa</taxon>
        <taxon>Arthropoda</taxon>
        <taxon>Chelicerata</taxon>
        <taxon>Arachnida</taxon>
        <taxon>Acari</taxon>
        <taxon>Acariformes</taxon>
        <taxon>Sarcoptiformes</taxon>
        <taxon>Astigmata</taxon>
        <taxon>Psoroptidia</taxon>
        <taxon>Analgoidea</taxon>
        <taxon>Pyroglyphidae</taxon>
        <taxon>Dermatophagoidinae</taxon>
        <taxon>Dermatophagoides</taxon>
    </lineage>
</organism>
<dbReference type="InterPro" id="IPR016130">
    <property type="entry name" value="Tyr_Pase_AS"/>
</dbReference>
<evidence type="ECO:0000259" key="9">
    <source>
        <dbReference type="PROSITE" id="PS50054"/>
    </source>
</evidence>
<dbReference type="Pfam" id="PF00782">
    <property type="entry name" value="DSPc"/>
    <property type="match status" value="1"/>
</dbReference>
<dbReference type="AlphaFoldDB" id="A0A6P6YGU0"/>
<sequence length="410" mass="46092">MYWRDRIANTNGRSSSMSSPSITPNELLEILLKHTYGYYVLPIEPYDEVYPNIFLGDSTTALCIHLLKRLGITHVLNAACGRQRNLGLVNTSESFYRNAQIEFMGIEALDMSSFPLYQHFQSAANFIEMAVDKTPNGKILVHCGEGISRSSTLVIAYLMLKKSMTVTDAIRSIVKYRNILPNQGFLLQLCQLNDELFKTKSGKQQQHSPTTTTTTIIEQQQQPSPSLTELKPPPPTFNDDKYSNSRGNGGSSSRSPTPSCSGSFVSSTSSISRSPTPINGFFMSPPPSTSVNQRRSITPAPTSTSTSYKSISDYAQKFTTENDPYRPNNNRYLMQQRKMMDFRHQHNRSHSVERPNYITRGSSYYMNKISSSPLTRSQYNITNTGYSNQPHSSSLMTTYLTNRPLPTLSR</sequence>
<dbReference type="GO" id="GO:0043409">
    <property type="term" value="P:negative regulation of MAPK cascade"/>
    <property type="evidence" value="ECO:0007669"/>
    <property type="project" value="TreeGrafter"/>
</dbReference>
<evidence type="ECO:0000256" key="4">
    <source>
        <dbReference type="ARBA" id="ARBA00022912"/>
    </source>
</evidence>
<feature type="compositionally biased region" description="Low complexity" evidence="8">
    <location>
        <begin position="296"/>
        <end position="307"/>
    </location>
</feature>
<evidence type="ECO:0000256" key="3">
    <source>
        <dbReference type="ARBA" id="ARBA00022801"/>
    </source>
</evidence>